<dbReference type="GO" id="GO:0005886">
    <property type="term" value="C:plasma membrane"/>
    <property type="evidence" value="ECO:0007669"/>
    <property type="project" value="UniProtKB-SubCell"/>
</dbReference>
<organism evidence="11 12">
    <name type="scientific">candidate division KSB3 bacterium</name>
    <dbReference type="NCBI Taxonomy" id="2044937"/>
    <lineage>
        <taxon>Bacteria</taxon>
        <taxon>candidate division KSB3</taxon>
    </lineage>
</organism>
<evidence type="ECO:0000256" key="5">
    <source>
        <dbReference type="ARBA" id="ARBA00022692"/>
    </source>
</evidence>
<keyword evidence="7 9" id="KW-0472">Membrane</keyword>
<sequence length="176" mass="20530">MKTFLHYFDYVLDGISFLIKYVMIVMATAIFCIILFTVFSRYLFNYVASWSEEVPRYLLVWIGFLGAALAVDRKEHIGFDYLFNKLPKRARQVMNLLLNLGIALIGWIMLVYGIDFVRLFGSDWMESIPFTNVWFYTSLPVSGALILLFVIRQELNVIMALFNRQPEQHKEETASS</sequence>
<comment type="subcellular location">
    <subcellularLocation>
        <location evidence="1">Cell inner membrane</location>
        <topology evidence="1">Multi-pass membrane protein</topology>
    </subcellularLocation>
</comment>
<dbReference type="InterPro" id="IPR007387">
    <property type="entry name" value="TRAP_DctQ"/>
</dbReference>
<feature type="transmembrane region" description="Helical" evidence="9">
    <location>
        <begin position="21"/>
        <end position="42"/>
    </location>
</feature>
<keyword evidence="4" id="KW-0997">Cell inner membrane</keyword>
<dbReference type="Pfam" id="PF04290">
    <property type="entry name" value="DctQ"/>
    <property type="match status" value="1"/>
</dbReference>
<keyword evidence="5 9" id="KW-0812">Transmembrane</keyword>
<feature type="transmembrane region" description="Helical" evidence="9">
    <location>
        <begin position="133"/>
        <end position="151"/>
    </location>
</feature>
<feature type="transmembrane region" description="Helical" evidence="9">
    <location>
        <begin position="93"/>
        <end position="113"/>
    </location>
</feature>
<evidence type="ECO:0000313" key="12">
    <source>
        <dbReference type="Proteomes" id="UP000649604"/>
    </source>
</evidence>
<comment type="similarity">
    <text evidence="8">Belongs to the TRAP transporter small permease family.</text>
</comment>
<dbReference type="GO" id="GO:0015740">
    <property type="term" value="P:C4-dicarboxylate transport"/>
    <property type="evidence" value="ECO:0007669"/>
    <property type="project" value="TreeGrafter"/>
</dbReference>
<dbReference type="EMBL" id="WJJP01000272">
    <property type="protein sequence ID" value="MBD3324656.1"/>
    <property type="molecule type" value="Genomic_DNA"/>
</dbReference>
<evidence type="ECO:0000256" key="4">
    <source>
        <dbReference type="ARBA" id="ARBA00022519"/>
    </source>
</evidence>
<evidence type="ECO:0000256" key="3">
    <source>
        <dbReference type="ARBA" id="ARBA00022475"/>
    </source>
</evidence>
<keyword evidence="3" id="KW-1003">Cell membrane</keyword>
<dbReference type="AlphaFoldDB" id="A0A9D5JVW1"/>
<gene>
    <name evidence="11" type="ORF">GF339_08735</name>
</gene>
<comment type="caution">
    <text evidence="11">The sequence shown here is derived from an EMBL/GenBank/DDBJ whole genome shotgun (WGS) entry which is preliminary data.</text>
</comment>
<evidence type="ECO:0000259" key="10">
    <source>
        <dbReference type="Pfam" id="PF04290"/>
    </source>
</evidence>
<keyword evidence="6 9" id="KW-1133">Transmembrane helix</keyword>
<evidence type="ECO:0000256" key="7">
    <source>
        <dbReference type="ARBA" id="ARBA00023136"/>
    </source>
</evidence>
<evidence type="ECO:0000256" key="2">
    <source>
        <dbReference type="ARBA" id="ARBA00022448"/>
    </source>
</evidence>
<name>A0A9D5JVW1_9BACT</name>
<evidence type="ECO:0000256" key="8">
    <source>
        <dbReference type="ARBA" id="ARBA00038436"/>
    </source>
</evidence>
<dbReference type="InterPro" id="IPR055348">
    <property type="entry name" value="DctQ"/>
</dbReference>
<dbReference type="GO" id="GO:0022857">
    <property type="term" value="F:transmembrane transporter activity"/>
    <property type="evidence" value="ECO:0007669"/>
    <property type="project" value="TreeGrafter"/>
</dbReference>
<dbReference type="Proteomes" id="UP000649604">
    <property type="component" value="Unassembled WGS sequence"/>
</dbReference>
<evidence type="ECO:0000256" key="1">
    <source>
        <dbReference type="ARBA" id="ARBA00004429"/>
    </source>
</evidence>
<evidence type="ECO:0000256" key="6">
    <source>
        <dbReference type="ARBA" id="ARBA00022989"/>
    </source>
</evidence>
<accession>A0A9D5JVW1</accession>
<feature type="domain" description="Tripartite ATP-independent periplasmic transporters DctQ component" evidence="10">
    <location>
        <begin position="30"/>
        <end position="153"/>
    </location>
</feature>
<protein>
    <submittedName>
        <fullName evidence="11">TRAP transporter small permease subunit</fullName>
    </submittedName>
</protein>
<feature type="transmembrane region" description="Helical" evidence="9">
    <location>
        <begin position="54"/>
        <end position="72"/>
    </location>
</feature>
<evidence type="ECO:0000313" key="11">
    <source>
        <dbReference type="EMBL" id="MBD3324656.1"/>
    </source>
</evidence>
<keyword evidence="2" id="KW-0813">Transport</keyword>
<dbReference type="PANTHER" id="PTHR35011:SF11">
    <property type="entry name" value="TRAP TRANSPORTER SMALL PERMEASE PROTEIN"/>
    <property type="match status" value="1"/>
</dbReference>
<proteinExistence type="inferred from homology"/>
<dbReference type="PANTHER" id="PTHR35011">
    <property type="entry name" value="2,3-DIKETO-L-GULONATE TRAP TRANSPORTER SMALL PERMEASE PROTEIN YIAM"/>
    <property type="match status" value="1"/>
</dbReference>
<evidence type="ECO:0000256" key="9">
    <source>
        <dbReference type="SAM" id="Phobius"/>
    </source>
</evidence>
<reference evidence="11" key="1">
    <citation type="submission" date="2019-11" db="EMBL/GenBank/DDBJ databases">
        <title>Microbial mats filling the niche in hypersaline microbial mats.</title>
        <authorList>
            <person name="Wong H.L."/>
            <person name="Macleod F.I."/>
            <person name="White R.A. III"/>
            <person name="Burns B.P."/>
        </authorList>
    </citation>
    <scope>NUCLEOTIDE SEQUENCE</scope>
    <source>
        <strain evidence="11">Rbin_158</strain>
    </source>
</reference>